<proteinExistence type="predicted"/>
<feature type="non-terminal residue" evidence="1">
    <location>
        <position position="74"/>
    </location>
</feature>
<evidence type="ECO:0000313" key="1">
    <source>
        <dbReference type="EMBL" id="KAI7752952.1"/>
    </source>
</evidence>
<reference evidence="1" key="1">
    <citation type="submission" date="2022-06" db="EMBL/GenBank/DDBJ databases">
        <title>Uncovering the hologenomic basis of an extraordinary plant invasion.</title>
        <authorList>
            <person name="Bieker V.C."/>
            <person name="Martin M.D."/>
            <person name="Gilbert T."/>
            <person name="Hodgins K."/>
            <person name="Battlay P."/>
            <person name="Petersen B."/>
            <person name="Wilson J."/>
        </authorList>
    </citation>
    <scope>NUCLEOTIDE SEQUENCE</scope>
    <source>
        <strain evidence="1">AA19_3_7</strain>
        <tissue evidence="1">Leaf</tissue>
    </source>
</reference>
<comment type="caution">
    <text evidence="1">The sequence shown here is derived from an EMBL/GenBank/DDBJ whole genome shotgun (WGS) entry which is preliminary data.</text>
</comment>
<protein>
    <submittedName>
        <fullName evidence="1">Uncharacterized protein</fullName>
    </submittedName>
</protein>
<name>A0AAD5GRU2_AMBAR</name>
<sequence>RTPWLSLEGYTIYTVKECELTFKSRNKEFTYYDCKTTKACNEKKLELPKFQAQIISLHSVLWDINMGSGPVSTC</sequence>
<evidence type="ECO:0000313" key="2">
    <source>
        <dbReference type="Proteomes" id="UP001206925"/>
    </source>
</evidence>
<accession>A0AAD5GRU2</accession>
<dbReference type="EMBL" id="JAMZMK010005575">
    <property type="protein sequence ID" value="KAI7752952.1"/>
    <property type="molecule type" value="Genomic_DNA"/>
</dbReference>
<organism evidence="1 2">
    <name type="scientific">Ambrosia artemisiifolia</name>
    <name type="common">Common ragweed</name>
    <dbReference type="NCBI Taxonomy" id="4212"/>
    <lineage>
        <taxon>Eukaryota</taxon>
        <taxon>Viridiplantae</taxon>
        <taxon>Streptophyta</taxon>
        <taxon>Embryophyta</taxon>
        <taxon>Tracheophyta</taxon>
        <taxon>Spermatophyta</taxon>
        <taxon>Magnoliopsida</taxon>
        <taxon>eudicotyledons</taxon>
        <taxon>Gunneridae</taxon>
        <taxon>Pentapetalae</taxon>
        <taxon>asterids</taxon>
        <taxon>campanulids</taxon>
        <taxon>Asterales</taxon>
        <taxon>Asteraceae</taxon>
        <taxon>Asteroideae</taxon>
        <taxon>Heliantheae alliance</taxon>
        <taxon>Heliantheae</taxon>
        <taxon>Ambrosia</taxon>
    </lineage>
</organism>
<keyword evidence="2" id="KW-1185">Reference proteome</keyword>
<dbReference type="AlphaFoldDB" id="A0AAD5GRU2"/>
<dbReference type="Proteomes" id="UP001206925">
    <property type="component" value="Unassembled WGS sequence"/>
</dbReference>
<gene>
    <name evidence="1" type="ORF">M8C21_011531</name>
</gene>